<dbReference type="PROSITE" id="PS50933">
    <property type="entry name" value="CHRD"/>
    <property type="match status" value="1"/>
</dbReference>
<evidence type="ECO:0000259" key="2">
    <source>
        <dbReference type="PROSITE" id="PS50933"/>
    </source>
</evidence>
<dbReference type="InterPro" id="IPR010895">
    <property type="entry name" value="CHRD"/>
</dbReference>
<dbReference type="SMART" id="SM00754">
    <property type="entry name" value="CHRD"/>
    <property type="match status" value="1"/>
</dbReference>
<name>A0A7C9HG65_9MICO</name>
<reference evidence="3 4" key="1">
    <citation type="submission" date="2019-11" db="EMBL/GenBank/DDBJ databases">
        <title>Agromyces kandeliae sp. nov., isolated from mangrove soil.</title>
        <authorList>
            <person name="Wang R."/>
        </authorList>
    </citation>
    <scope>NUCLEOTIDE SEQUENCE [LARGE SCALE GENOMIC DNA]</scope>
    <source>
        <strain evidence="3 4">JCM 11431</strain>
    </source>
</reference>
<proteinExistence type="predicted"/>
<feature type="domain" description="CHRD" evidence="2">
    <location>
        <begin position="17"/>
        <end position="161"/>
    </location>
</feature>
<dbReference type="AlphaFoldDB" id="A0A7C9HG65"/>
<dbReference type="OrthoDB" id="8901345at2"/>
<accession>A0A7C9HG65</accession>
<dbReference type="Proteomes" id="UP000480122">
    <property type="component" value="Unassembled WGS sequence"/>
</dbReference>
<sequence>MTLAVAASLAPVGAQAADTTYTAQLSAGEEVPTNASLARGAAIFKLSADGTALEYRLIVANLQNPVAAHIHLAPAGQNGAVVAFLFGPAAPGDGRTSGVIATGSITAANLVGPLAGASLSDLVEMIDSGNTYVNVHTNDGVAPVTNLPGDIPGGEIRGQIG</sequence>
<dbReference type="Pfam" id="PF07452">
    <property type="entry name" value="CHRD"/>
    <property type="match status" value="1"/>
</dbReference>
<evidence type="ECO:0000313" key="4">
    <source>
        <dbReference type="Proteomes" id="UP000480122"/>
    </source>
</evidence>
<protein>
    <submittedName>
        <fullName evidence="3">CHRD domain-containing protein</fullName>
    </submittedName>
</protein>
<comment type="caution">
    <text evidence="3">The sequence shown here is derived from an EMBL/GenBank/DDBJ whole genome shotgun (WGS) entry which is preliminary data.</text>
</comment>
<keyword evidence="1" id="KW-0732">Signal</keyword>
<feature type="chain" id="PRO_5028960164" evidence="1">
    <location>
        <begin position="17"/>
        <end position="161"/>
    </location>
</feature>
<feature type="signal peptide" evidence="1">
    <location>
        <begin position="1"/>
        <end position="16"/>
    </location>
</feature>
<organism evidence="3 4">
    <name type="scientific">Agromyces luteolus</name>
    <dbReference type="NCBI Taxonomy" id="88373"/>
    <lineage>
        <taxon>Bacteria</taxon>
        <taxon>Bacillati</taxon>
        <taxon>Actinomycetota</taxon>
        <taxon>Actinomycetes</taxon>
        <taxon>Micrococcales</taxon>
        <taxon>Microbacteriaceae</taxon>
        <taxon>Agromyces</taxon>
    </lineage>
</organism>
<evidence type="ECO:0000256" key="1">
    <source>
        <dbReference type="SAM" id="SignalP"/>
    </source>
</evidence>
<evidence type="ECO:0000313" key="3">
    <source>
        <dbReference type="EMBL" id="MUN05986.1"/>
    </source>
</evidence>
<gene>
    <name evidence="3" type="ORF">GLX25_02495</name>
</gene>
<keyword evidence="4" id="KW-1185">Reference proteome</keyword>
<dbReference type="EMBL" id="WODA01000003">
    <property type="protein sequence ID" value="MUN05986.1"/>
    <property type="molecule type" value="Genomic_DNA"/>
</dbReference>